<dbReference type="RefSeq" id="WP_169035582.1">
    <property type="nucleotide sequence ID" value="NZ_LANA01000001.1"/>
</dbReference>
<evidence type="ECO:0000313" key="2">
    <source>
        <dbReference type="Proteomes" id="UP001166004"/>
    </source>
</evidence>
<dbReference type="InterPro" id="IPR029063">
    <property type="entry name" value="SAM-dependent_MTases_sf"/>
</dbReference>
<reference evidence="1 2" key="1">
    <citation type="submission" date="2019-07" db="EMBL/GenBank/DDBJ databases">
        <title>SAR11 Genome Evolution.</title>
        <authorList>
            <person name="Giovannoni S."/>
        </authorList>
    </citation>
    <scope>NUCLEOTIDE SEQUENCE [LARGE SCALE GENOMIC DNA]</scope>
    <source>
        <strain evidence="1 2">HTCC9565</strain>
    </source>
</reference>
<evidence type="ECO:0000313" key="1">
    <source>
        <dbReference type="EMBL" id="NMN67064.1"/>
    </source>
</evidence>
<comment type="caution">
    <text evidence="1">The sequence shown here is derived from an EMBL/GenBank/DDBJ whole genome shotgun (WGS) entry which is preliminary data.</text>
</comment>
<dbReference type="EMBL" id="LANA01000001">
    <property type="protein sequence ID" value="NMN67064.1"/>
    <property type="molecule type" value="Genomic_DNA"/>
</dbReference>
<proteinExistence type="predicted"/>
<name>A0ABX1T1X3_PELUQ</name>
<dbReference type="Pfam" id="PF13578">
    <property type="entry name" value="Methyltransf_24"/>
    <property type="match status" value="1"/>
</dbReference>
<protein>
    <submittedName>
        <fullName evidence="1">O-methyltransferase</fullName>
    </submittedName>
</protein>
<keyword evidence="2" id="KW-1185">Reference proteome</keyword>
<dbReference type="Proteomes" id="UP001166004">
    <property type="component" value="Unassembled WGS sequence"/>
</dbReference>
<accession>A0ABX1T1X3</accession>
<sequence>MNDYSYKLDKFLFPLISSVDKPNILEFGVQNGTSTLKFLDICNKNDGHLYSADVIDCSHISNNPRWLFIKSRDDEFDLIKEKIPKEIDVVYLDSLHEASHVNKIFYAYYNMLKVGGYFFIDDISHLPYLKNNERNSFYCEINNRETFQEILAIFNKNSDLFELNFSFYSSGLAIIKKVSDQKLNTKVNILSREKSLKNIFRLIWKNLKKG</sequence>
<organism evidence="1 2">
    <name type="scientific">Pelagibacter ubique</name>
    <dbReference type="NCBI Taxonomy" id="198252"/>
    <lineage>
        <taxon>Bacteria</taxon>
        <taxon>Pseudomonadati</taxon>
        <taxon>Pseudomonadota</taxon>
        <taxon>Alphaproteobacteria</taxon>
        <taxon>Candidatus Pelagibacterales</taxon>
        <taxon>Candidatus Pelagibacteraceae</taxon>
        <taxon>Candidatus Pelagibacter</taxon>
    </lineage>
</organism>
<dbReference type="SUPFAM" id="SSF53335">
    <property type="entry name" value="S-adenosyl-L-methionine-dependent methyltransferases"/>
    <property type="match status" value="1"/>
</dbReference>
<dbReference type="Gene3D" id="3.40.50.150">
    <property type="entry name" value="Vaccinia Virus protein VP39"/>
    <property type="match status" value="1"/>
</dbReference>
<gene>
    <name evidence="1" type="ORF">VP91_00001970</name>
</gene>